<dbReference type="PANTHER" id="PTHR47691">
    <property type="entry name" value="REGULATOR-RELATED"/>
    <property type="match status" value="1"/>
</dbReference>
<dbReference type="GO" id="GO:0003677">
    <property type="term" value="F:DNA binding"/>
    <property type="evidence" value="ECO:0007669"/>
    <property type="project" value="UniProtKB-UniRule"/>
</dbReference>
<dbReference type="RefSeq" id="WP_167079799.1">
    <property type="nucleotide sequence ID" value="NZ_BAAADC010000001.1"/>
</dbReference>
<dbReference type="SMART" id="SM00862">
    <property type="entry name" value="Trans_reg_C"/>
    <property type="match status" value="1"/>
</dbReference>
<feature type="DNA-binding region" description="OmpR/PhoB-type" evidence="2">
    <location>
        <begin position="9"/>
        <end position="107"/>
    </location>
</feature>
<proteinExistence type="predicted"/>
<dbReference type="PROSITE" id="PS51755">
    <property type="entry name" value="OMPR_PHOB"/>
    <property type="match status" value="1"/>
</dbReference>
<name>A0A846MU72_9PROT</name>
<organism evidence="4 5">
    <name type="scientific">Rhizomicrobium palustre</name>
    <dbReference type="NCBI Taxonomy" id="189966"/>
    <lineage>
        <taxon>Bacteria</taxon>
        <taxon>Pseudomonadati</taxon>
        <taxon>Pseudomonadota</taxon>
        <taxon>Alphaproteobacteria</taxon>
        <taxon>Micropepsales</taxon>
        <taxon>Micropepsaceae</taxon>
        <taxon>Rhizomicrobium</taxon>
    </lineage>
</organism>
<reference evidence="4 5" key="1">
    <citation type="submission" date="2020-03" db="EMBL/GenBank/DDBJ databases">
        <title>Genomic Encyclopedia of Type Strains, Phase IV (KMG-IV): sequencing the most valuable type-strain genomes for metagenomic binning, comparative biology and taxonomic classification.</title>
        <authorList>
            <person name="Goeker M."/>
        </authorList>
    </citation>
    <scope>NUCLEOTIDE SEQUENCE [LARGE SCALE GENOMIC DNA]</scope>
    <source>
        <strain evidence="4 5">DSM 19867</strain>
    </source>
</reference>
<evidence type="ECO:0000313" key="4">
    <source>
        <dbReference type="EMBL" id="NIK86779.1"/>
    </source>
</evidence>
<dbReference type="CDD" id="cd00383">
    <property type="entry name" value="trans_reg_C"/>
    <property type="match status" value="1"/>
</dbReference>
<evidence type="ECO:0000313" key="5">
    <source>
        <dbReference type="Proteomes" id="UP000570514"/>
    </source>
</evidence>
<evidence type="ECO:0000259" key="3">
    <source>
        <dbReference type="PROSITE" id="PS51755"/>
    </source>
</evidence>
<dbReference type="SUPFAM" id="SSF52540">
    <property type="entry name" value="P-loop containing nucleoside triphosphate hydrolases"/>
    <property type="match status" value="1"/>
</dbReference>
<dbReference type="InterPro" id="IPR058852">
    <property type="entry name" value="HTH_77"/>
</dbReference>
<protein>
    <submittedName>
        <fullName evidence="4">Putative ATPase/DNA-binding winged helix-turn-helix (WHTH) protein</fullName>
    </submittedName>
</protein>
<dbReference type="InterPro" id="IPR016032">
    <property type="entry name" value="Sig_transdc_resp-reg_C-effctor"/>
</dbReference>
<gene>
    <name evidence="4" type="ORF">FHS83_000097</name>
</gene>
<dbReference type="SUPFAM" id="SSF46894">
    <property type="entry name" value="C-terminal effector domain of the bipartite response regulators"/>
    <property type="match status" value="1"/>
</dbReference>
<dbReference type="AlphaFoldDB" id="A0A846MU72"/>
<sequence length="945" mass="103538">MQHAAAGSIRVYRFENFRLIPSQDRLYEGDVPVAVGSRALAILAVLVERSGDVVSKNDLMAKVWPGIFVEEANLRVHITALRRLLGGTGPVSHYIANVPGRGYRFMPRVSVTEMPAESAAQAVELPSQRDYPRLGTRLVGRGETVAALTRELAQRRWVTVTGSGGIGKTSVALAVADAALQTYPDGVRFIDFAALTDVEAVPGAVLSALGVSGAGEKTIAAIIAVLRPKRMLLILDNCEHLRDAAGELALALFNGAPQTGLLVTSREPLRIEGERVFRLQPLAMPPLEGAKDADLSVYAAVELFIERANERAQVESSDLPLIAEICRRLDGIPLAIELAAGQVEVFGVRGLAALLEEKFALVMRDKRRALPRHRTLLETLDWSFENLPPQEQALLLELAIFAGPFEAADVRAVALCGRSANVLDDLACLIDKSLVAISMGEERVTYRLLETTRAYAREKLEAAEVYPTIARRHAEYYASLLDSILAQRDGLTPVQWTRAHGHVLDNIHAALQWALTEATAAELGVAMTLKVLALWHRLSLLEDCRRYVELALQRVPAGDARNARPRMILLQALGQTVPATLGVGREVESWWREAYGIAEQLGDRENQVRSLVGLWATQCYTANYQEALVTAERFRVQTGSDADECVADRMVGTVLHVLGDQTKALAHLERSLTYYDKPAVPGANVRFLLDQKLLSQGALASVQWLCGQADRSWELIRKAMESALAEPHAFTLCNLLAHYACPLGLFTGNLDAALRYTALLLEQTDSHGLEVWRRWALAFEALLGLHKNFTPEGFAAYEQAMGNLPPNNAHPRYKVLLWSYGWAMGRAGASDKAIRLLDGMRADLQGNGELWCVPEVMRMKADVLTGLGNSLAAEALLEEAMALARKQGALAWELKAAITLSRLLLAQGRRKEAATALEERVRLFTEGWGTGDMRDAKTLLEMLAG</sequence>
<dbReference type="Gene3D" id="1.25.40.10">
    <property type="entry name" value="Tetratricopeptide repeat domain"/>
    <property type="match status" value="2"/>
</dbReference>
<dbReference type="EMBL" id="JAASRM010000001">
    <property type="protein sequence ID" value="NIK86779.1"/>
    <property type="molecule type" value="Genomic_DNA"/>
</dbReference>
<evidence type="ECO:0000256" key="2">
    <source>
        <dbReference type="PROSITE-ProRule" id="PRU01091"/>
    </source>
</evidence>
<dbReference type="GO" id="GO:0006355">
    <property type="term" value="P:regulation of DNA-templated transcription"/>
    <property type="evidence" value="ECO:0007669"/>
    <property type="project" value="InterPro"/>
</dbReference>
<feature type="domain" description="OmpR/PhoB-type" evidence="3">
    <location>
        <begin position="9"/>
        <end position="107"/>
    </location>
</feature>
<dbReference type="SUPFAM" id="SSF48452">
    <property type="entry name" value="TPR-like"/>
    <property type="match status" value="2"/>
</dbReference>
<accession>A0A846MU72</accession>
<dbReference type="InterPro" id="IPR027417">
    <property type="entry name" value="P-loop_NTPase"/>
</dbReference>
<comment type="caution">
    <text evidence="4">The sequence shown here is derived from an EMBL/GenBank/DDBJ whole genome shotgun (WGS) entry which is preliminary data.</text>
</comment>
<keyword evidence="5" id="KW-1185">Reference proteome</keyword>
<keyword evidence="1 2" id="KW-0238">DNA-binding</keyword>
<dbReference type="Gene3D" id="1.10.10.10">
    <property type="entry name" value="Winged helix-like DNA-binding domain superfamily/Winged helix DNA-binding domain"/>
    <property type="match status" value="1"/>
</dbReference>
<dbReference type="GO" id="GO:0000160">
    <property type="term" value="P:phosphorelay signal transduction system"/>
    <property type="evidence" value="ECO:0007669"/>
    <property type="project" value="InterPro"/>
</dbReference>
<dbReference type="InterPro" id="IPR001867">
    <property type="entry name" value="OmpR/PhoB-type_DNA-bd"/>
</dbReference>
<dbReference type="InterPro" id="IPR011990">
    <property type="entry name" value="TPR-like_helical_dom_sf"/>
</dbReference>
<dbReference type="Pfam" id="PF00486">
    <property type="entry name" value="Trans_reg_C"/>
    <property type="match status" value="1"/>
</dbReference>
<dbReference type="Proteomes" id="UP000570514">
    <property type="component" value="Unassembled WGS sequence"/>
</dbReference>
<dbReference type="PRINTS" id="PR00364">
    <property type="entry name" value="DISEASERSIST"/>
</dbReference>
<dbReference type="Gene3D" id="3.40.50.300">
    <property type="entry name" value="P-loop containing nucleotide triphosphate hydrolases"/>
    <property type="match status" value="1"/>
</dbReference>
<dbReference type="PANTHER" id="PTHR47691:SF3">
    <property type="entry name" value="HTH-TYPE TRANSCRIPTIONAL REGULATOR RV0890C-RELATED"/>
    <property type="match status" value="1"/>
</dbReference>
<evidence type="ECO:0000256" key="1">
    <source>
        <dbReference type="ARBA" id="ARBA00023125"/>
    </source>
</evidence>
<dbReference type="InterPro" id="IPR036388">
    <property type="entry name" value="WH-like_DNA-bd_sf"/>
</dbReference>
<dbReference type="Pfam" id="PF25872">
    <property type="entry name" value="HTH_77"/>
    <property type="match status" value="1"/>
</dbReference>